<dbReference type="EMBL" id="WMIA01000030">
    <property type="protein sequence ID" value="MTF40476.1"/>
    <property type="molecule type" value="Genomic_DNA"/>
</dbReference>
<evidence type="ECO:0000313" key="1">
    <source>
        <dbReference type="EMBL" id="MTF40476.1"/>
    </source>
</evidence>
<reference evidence="1 2" key="1">
    <citation type="submission" date="2019-11" db="EMBL/GenBank/DDBJ databases">
        <title>Isolation of a new High Light Tolerant Cyanobacteria.</title>
        <authorList>
            <person name="Dobson Z."/>
            <person name="Vaughn N."/>
            <person name="Vaughn M."/>
            <person name="Fromme P."/>
            <person name="Mazor Y."/>
        </authorList>
    </citation>
    <scope>NUCLEOTIDE SEQUENCE [LARGE SCALE GENOMIC DNA]</scope>
    <source>
        <strain evidence="1 2">0216</strain>
    </source>
</reference>
<accession>A0A844H2U3</accession>
<gene>
    <name evidence="1" type="ORF">GGC33_16290</name>
</gene>
<dbReference type="Proteomes" id="UP000437131">
    <property type="component" value="Unassembled WGS sequence"/>
</dbReference>
<sequence>MSKIEEVKAQIRQGNLEEAMAIAISEAMKIEIMTANINGDDSTACHSLIDLLENEIEHQLGDKSLENIHFEELENAHNHILQNVQSLQQMFVILKQNYQELS</sequence>
<dbReference type="AlphaFoldDB" id="A0A844H2U3"/>
<organism evidence="1 2">
    <name type="scientific">Cyanobacterium aponinum 0216</name>
    <dbReference type="NCBI Taxonomy" id="2676140"/>
    <lineage>
        <taxon>Bacteria</taxon>
        <taxon>Bacillati</taxon>
        <taxon>Cyanobacteriota</taxon>
        <taxon>Cyanophyceae</taxon>
        <taxon>Oscillatoriophycideae</taxon>
        <taxon>Chroococcales</taxon>
        <taxon>Geminocystaceae</taxon>
        <taxon>Cyanobacterium</taxon>
    </lineage>
</organism>
<comment type="caution">
    <text evidence="1">The sequence shown here is derived from an EMBL/GenBank/DDBJ whole genome shotgun (WGS) entry which is preliminary data.</text>
</comment>
<dbReference type="RefSeq" id="WP_015219893.1">
    <property type="nucleotide sequence ID" value="NZ_WMIA01000030.1"/>
</dbReference>
<proteinExistence type="predicted"/>
<evidence type="ECO:0000313" key="2">
    <source>
        <dbReference type="Proteomes" id="UP000437131"/>
    </source>
</evidence>
<protein>
    <submittedName>
        <fullName evidence="1">Uncharacterized protein</fullName>
    </submittedName>
</protein>
<name>A0A844H2U3_9CHRO</name>